<reference evidence="1" key="1">
    <citation type="submission" date="2020-07" db="EMBL/GenBank/DDBJ databases">
        <authorList>
            <person name="Pettersson B.M.F."/>
            <person name="Behra P.R.K."/>
            <person name="Ramesh M."/>
            <person name="Das S."/>
            <person name="Dasgupta S."/>
            <person name="Kirsebom L.A."/>
        </authorList>
    </citation>
    <scope>NUCLEOTIDE SEQUENCE</scope>
    <source>
        <strain evidence="1">DSM 44838</strain>
    </source>
</reference>
<reference evidence="1" key="2">
    <citation type="journal article" date="2022" name="BMC Genomics">
        <title>Comparative genome analysis of mycobacteria focusing on tRNA and non-coding RNA.</title>
        <authorList>
            <person name="Behra P.R.K."/>
            <person name="Pettersson B.M.F."/>
            <person name="Ramesh M."/>
            <person name="Das S."/>
            <person name="Dasgupta S."/>
            <person name="Kirsebom L.A."/>
        </authorList>
    </citation>
    <scope>NUCLEOTIDE SEQUENCE</scope>
    <source>
        <strain evidence="1">DSM 44838</strain>
    </source>
</reference>
<gene>
    <name evidence="1" type="ORF">H7K45_15865</name>
</gene>
<evidence type="ECO:0000313" key="2">
    <source>
        <dbReference type="Proteomes" id="UP001141629"/>
    </source>
</evidence>
<name>A0A9X2Z589_9MYCO</name>
<organism evidence="1 2">
    <name type="scientific">Mycobacterium yunnanensis</name>
    <dbReference type="NCBI Taxonomy" id="368477"/>
    <lineage>
        <taxon>Bacteria</taxon>
        <taxon>Bacillati</taxon>
        <taxon>Actinomycetota</taxon>
        <taxon>Actinomycetes</taxon>
        <taxon>Mycobacteriales</taxon>
        <taxon>Mycobacteriaceae</taxon>
        <taxon>Mycobacterium</taxon>
    </lineage>
</organism>
<evidence type="ECO:0000313" key="1">
    <source>
        <dbReference type="EMBL" id="MCV7422027.1"/>
    </source>
</evidence>
<accession>A0A9X2Z589</accession>
<dbReference type="EMBL" id="JACKVK010000008">
    <property type="protein sequence ID" value="MCV7422027.1"/>
    <property type="molecule type" value="Genomic_DNA"/>
</dbReference>
<dbReference type="Proteomes" id="UP001141629">
    <property type="component" value="Unassembled WGS sequence"/>
</dbReference>
<dbReference type="AlphaFoldDB" id="A0A9X2Z589"/>
<keyword evidence="2" id="KW-1185">Reference proteome</keyword>
<comment type="caution">
    <text evidence="1">The sequence shown here is derived from an EMBL/GenBank/DDBJ whole genome shotgun (WGS) entry which is preliminary data.</text>
</comment>
<sequence length="118" mass="13357">MGPVFDRYGFVSDGVSSELEYGELPAWALFYVRDDCKLQVCWSAREGGVDFMLAPVNAPNELGLRNDAKSWQYLLLLSDFDEGLTTPSLDAPTEEWWEWRKALFEAHFPAAHAALLAR</sequence>
<proteinExistence type="predicted"/>
<protein>
    <submittedName>
        <fullName evidence="1">Uncharacterized protein</fullName>
    </submittedName>
</protein>